<gene>
    <name evidence="2" type="ORF">SAMN06295912_101149</name>
</gene>
<dbReference type="Gene3D" id="1.10.1130.10">
    <property type="entry name" value="Flavocytochrome C3, Chain A"/>
    <property type="match status" value="1"/>
</dbReference>
<dbReference type="OrthoDB" id="257578at2"/>
<organism evidence="2 3">
    <name type="scientific">Edaphosphingomonas laterariae</name>
    <dbReference type="NCBI Taxonomy" id="861865"/>
    <lineage>
        <taxon>Bacteria</taxon>
        <taxon>Pseudomonadati</taxon>
        <taxon>Pseudomonadota</taxon>
        <taxon>Alphaproteobacteria</taxon>
        <taxon>Sphingomonadales</taxon>
        <taxon>Rhizorhabdaceae</taxon>
        <taxon>Edaphosphingomonas</taxon>
    </lineage>
</organism>
<dbReference type="InterPro" id="IPR023155">
    <property type="entry name" value="Cyt_c-552/4"/>
</dbReference>
<protein>
    <submittedName>
        <fullName evidence="2">Cytochrome c554 and c-prime</fullName>
    </submittedName>
</protein>
<dbReference type="AlphaFoldDB" id="A0A239BIX4"/>
<evidence type="ECO:0000313" key="3">
    <source>
        <dbReference type="Proteomes" id="UP000198281"/>
    </source>
</evidence>
<dbReference type="InterPro" id="IPR036280">
    <property type="entry name" value="Multihaem_cyt_sf"/>
</dbReference>
<feature type="domain" description="Cytochrome c-552/4" evidence="1">
    <location>
        <begin position="82"/>
        <end position="156"/>
    </location>
</feature>
<dbReference type="RefSeq" id="WP_089217685.1">
    <property type="nucleotide sequence ID" value="NZ_FZOS01000001.1"/>
</dbReference>
<reference evidence="3" key="1">
    <citation type="submission" date="2017-06" db="EMBL/GenBank/DDBJ databases">
        <authorList>
            <person name="Varghese N."/>
            <person name="Submissions S."/>
        </authorList>
    </citation>
    <scope>NUCLEOTIDE SEQUENCE [LARGE SCALE GENOMIC DNA]</scope>
    <source>
        <strain evidence="3">LNB2</strain>
    </source>
</reference>
<proteinExistence type="predicted"/>
<dbReference type="SUPFAM" id="SSF48695">
    <property type="entry name" value="Multiheme cytochromes"/>
    <property type="match status" value="1"/>
</dbReference>
<name>A0A239BIX4_9SPHN</name>
<sequence>MLGGTLAGRSAWLVSMLGFAALAAMAMILFAVGLSGAAGGAPAVASTASRGSNAIHLGVASCSGSTCHGRSENDGTVVRQDELMRWQEESSPSGAHSRAFRVLSEPRSQAIAQRLGIGSATSAPMCLGCHADPVSAGQIGPRFQLSDGVGCESCHGGSQNWISSHYAVGATHQGNVAAGLYPLTNPRARADKCLDCHFGSDRPGQFVNHRIMAAGHPRVSFELDLFSTLQQHHDDDADYVRRKGKISNVRMWAVGQASALDRALSLYSNQKIAQDGIFPEFYFFDCHTCHRRISDDANFRATAVANPARPIPSGMPAFNDENMIMLTAAARAAAPALAGRLDADSRAFHAALATDRASAVRAAGKLRATAEALANSFAATEFSRAQTFAIVDAVASNAVTARLTDYEGSVQAVMATDTLLNALVNSGQVGAGSAAAIRGDINQAYAAVRDPNSFRPAEFRAALGRAANAIRALR</sequence>
<evidence type="ECO:0000259" key="1">
    <source>
        <dbReference type="Pfam" id="PF13435"/>
    </source>
</evidence>
<dbReference type="EMBL" id="FZOS01000001">
    <property type="protein sequence ID" value="SNS07013.1"/>
    <property type="molecule type" value="Genomic_DNA"/>
</dbReference>
<keyword evidence="3" id="KW-1185">Reference proteome</keyword>
<accession>A0A239BIX4</accession>
<dbReference type="Proteomes" id="UP000198281">
    <property type="component" value="Unassembled WGS sequence"/>
</dbReference>
<dbReference type="Pfam" id="PF13435">
    <property type="entry name" value="Cytochrome_C554"/>
    <property type="match status" value="1"/>
</dbReference>
<evidence type="ECO:0000313" key="2">
    <source>
        <dbReference type="EMBL" id="SNS07013.1"/>
    </source>
</evidence>